<keyword evidence="7" id="KW-0560">Oxidoreductase</keyword>
<dbReference type="EC" id="1.14.11.29" evidence="9"/>
<gene>
    <name evidence="16" type="primary">LOC115217520</name>
</gene>
<feature type="domain" description="Fe2OG dioxygenase" evidence="14">
    <location>
        <begin position="294"/>
        <end position="392"/>
    </location>
</feature>
<evidence type="ECO:0000256" key="11">
    <source>
        <dbReference type="PROSITE-ProRule" id="PRU00134"/>
    </source>
</evidence>
<evidence type="ECO:0000256" key="2">
    <source>
        <dbReference type="ARBA" id="ARBA00022723"/>
    </source>
</evidence>
<dbReference type="GO" id="GO:0071456">
    <property type="term" value="P:cellular response to hypoxia"/>
    <property type="evidence" value="ECO:0007669"/>
    <property type="project" value="TreeGrafter"/>
</dbReference>
<keyword evidence="4" id="KW-0862">Zinc</keyword>
<sequence length="466" mass="51349">MSTTKICQLCGTFENLSLCGGCRNAWYCSQDHQKSDWKVHKKSCKSKQRSQRSDLNSSASISSSSILSSSSEPESFNQQKKNKEVCKKTNKRKPKSKTNHLDPCGATEECISSKVKSTTNLSSVEKTEVSTGVAIQNNSKSSANNKNVSMQENTSREVQSLKPNSTSAKTDQTIVHTQSEQTHHKMTLNTELVNYVIDSMKKYGICLVDNFVGGKEAELILNEAKALYDSGNFTQGLLVNNKVISNEETKVRGDMIMWVDGSESGCKNIKGLLDRTDSLILTCKGQLDRYTIKGRTKAMIACYPGNDAGYIRHVDNPNKDGRCITCIYYLNKDWDVERDGGLLRIFPEGQENVANVIPKFDRLLFFWSDRRNPHEVLPTKRSRYAITVWYYDAEEKAAADKLNLNLKKAAATTAATAAAAATTTTTTTTAAAAAAATITTTTRTLGKTSKGTNIDQISGNPKISEF</sequence>
<dbReference type="InterPro" id="IPR002893">
    <property type="entry name" value="Znf_MYND"/>
</dbReference>
<evidence type="ECO:0000256" key="8">
    <source>
        <dbReference type="ARBA" id="ARBA00023004"/>
    </source>
</evidence>
<comment type="cofactor">
    <cofactor evidence="1">
        <name>L-ascorbate</name>
        <dbReference type="ChEBI" id="CHEBI:38290"/>
    </cofactor>
</comment>
<evidence type="ECO:0000256" key="4">
    <source>
        <dbReference type="ARBA" id="ARBA00022833"/>
    </source>
</evidence>
<proteinExistence type="predicted"/>
<dbReference type="Pfam" id="PF13640">
    <property type="entry name" value="2OG-FeII_Oxy_3"/>
    <property type="match status" value="1"/>
</dbReference>
<evidence type="ECO:0000256" key="3">
    <source>
        <dbReference type="ARBA" id="ARBA00022771"/>
    </source>
</evidence>
<keyword evidence="5" id="KW-0847">Vitamin C</keyword>
<feature type="domain" description="MYND-type" evidence="13">
    <location>
        <begin position="7"/>
        <end position="44"/>
    </location>
</feature>
<keyword evidence="3 11" id="KW-0863">Zinc-finger</keyword>
<feature type="region of interest" description="Disordered" evidence="12">
    <location>
        <begin position="121"/>
        <end position="172"/>
    </location>
</feature>
<feature type="compositionally biased region" description="Basic residues" evidence="12">
    <location>
        <begin position="88"/>
        <end position="98"/>
    </location>
</feature>
<dbReference type="Gene3D" id="6.10.140.2220">
    <property type="match status" value="1"/>
</dbReference>
<dbReference type="InterPro" id="IPR044862">
    <property type="entry name" value="Pro_4_hyd_alph_FE2OG_OXY"/>
</dbReference>
<evidence type="ECO:0000259" key="13">
    <source>
        <dbReference type="PROSITE" id="PS50865"/>
    </source>
</evidence>
<dbReference type="SMART" id="SM00702">
    <property type="entry name" value="P4Hc"/>
    <property type="match status" value="1"/>
</dbReference>
<dbReference type="InterPro" id="IPR051559">
    <property type="entry name" value="HIF_prolyl_hydroxylases"/>
</dbReference>
<keyword evidence="6" id="KW-0223">Dioxygenase</keyword>
<name>A0A7E6F6V3_9MOLL</name>
<protein>
    <recommendedName>
        <fullName evidence="9">hypoxia-inducible factor-proline dioxygenase</fullName>
        <ecNumber evidence="9">1.14.11.29</ecNumber>
    </recommendedName>
</protein>
<feature type="compositionally biased region" description="Polar residues" evidence="12">
    <location>
        <begin position="121"/>
        <end position="136"/>
    </location>
</feature>
<evidence type="ECO:0000256" key="7">
    <source>
        <dbReference type="ARBA" id="ARBA00023002"/>
    </source>
</evidence>
<accession>A0A7E6F6V3</accession>
<dbReference type="AlphaFoldDB" id="A0A7E6F6V3"/>
<dbReference type="GO" id="GO:0008270">
    <property type="term" value="F:zinc ion binding"/>
    <property type="evidence" value="ECO:0007669"/>
    <property type="project" value="UniProtKB-KW"/>
</dbReference>
<feature type="region of interest" description="Disordered" evidence="12">
    <location>
        <begin position="48"/>
        <end position="102"/>
    </location>
</feature>
<dbReference type="Gene3D" id="2.60.120.620">
    <property type="entry name" value="q2cbj1_9rhob like domain"/>
    <property type="match status" value="1"/>
</dbReference>
<feature type="compositionally biased region" description="Low complexity" evidence="12">
    <location>
        <begin position="53"/>
        <end position="75"/>
    </location>
</feature>
<evidence type="ECO:0000256" key="12">
    <source>
        <dbReference type="SAM" id="MobiDB-lite"/>
    </source>
</evidence>
<dbReference type="Pfam" id="PF01753">
    <property type="entry name" value="zf-MYND"/>
    <property type="match status" value="1"/>
</dbReference>
<dbReference type="GO" id="GO:0160082">
    <property type="term" value="F:hypoxia-inducible factor-proline dioxygenase activity"/>
    <property type="evidence" value="ECO:0007669"/>
    <property type="project" value="UniProtKB-EC"/>
</dbReference>
<keyword evidence="15" id="KW-1185">Reference proteome</keyword>
<evidence type="ECO:0000256" key="9">
    <source>
        <dbReference type="ARBA" id="ARBA00039004"/>
    </source>
</evidence>
<dbReference type="GO" id="GO:0008198">
    <property type="term" value="F:ferrous iron binding"/>
    <property type="evidence" value="ECO:0007669"/>
    <property type="project" value="TreeGrafter"/>
</dbReference>
<dbReference type="InterPro" id="IPR006620">
    <property type="entry name" value="Pro_4_hyd_alph"/>
</dbReference>
<evidence type="ECO:0000256" key="6">
    <source>
        <dbReference type="ARBA" id="ARBA00022964"/>
    </source>
</evidence>
<evidence type="ECO:0000259" key="14">
    <source>
        <dbReference type="PROSITE" id="PS51471"/>
    </source>
</evidence>
<dbReference type="InterPro" id="IPR005123">
    <property type="entry name" value="Oxoglu/Fe-dep_dioxygenase_dom"/>
</dbReference>
<dbReference type="PANTHER" id="PTHR12907:SF26">
    <property type="entry name" value="HIF PROLYL HYDROXYLASE, ISOFORM C"/>
    <property type="match status" value="1"/>
</dbReference>
<organism evidence="15 16">
    <name type="scientific">Octopus sinensis</name>
    <name type="common">East Asian common octopus</name>
    <dbReference type="NCBI Taxonomy" id="2607531"/>
    <lineage>
        <taxon>Eukaryota</taxon>
        <taxon>Metazoa</taxon>
        <taxon>Spiralia</taxon>
        <taxon>Lophotrochozoa</taxon>
        <taxon>Mollusca</taxon>
        <taxon>Cephalopoda</taxon>
        <taxon>Coleoidea</taxon>
        <taxon>Octopodiformes</taxon>
        <taxon>Octopoda</taxon>
        <taxon>Incirrata</taxon>
        <taxon>Octopodidae</taxon>
        <taxon>Octopus</taxon>
    </lineage>
</organism>
<reference evidence="16" key="1">
    <citation type="submission" date="2025-08" db="UniProtKB">
        <authorList>
            <consortium name="RefSeq"/>
        </authorList>
    </citation>
    <scope>IDENTIFICATION</scope>
</reference>
<evidence type="ECO:0000256" key="5">
    <source>
        <dbReference type="ARBA" id="ARBA00022896"/>
    </source>
</evidence>
<dbReference type="GO" id="GO:0031418">
    <property type="term" value="F:L-ascorbic acid binding"/>
    <property type="evidence" value="ECO:0007669"/>
    <property type="project" value="UniProtKB-KW"/>
</dbReference>
<evidence type="ECO:0000313" key="16">
    <source>
        <dbReference type="RefSeq" id="XP_036363474.1"/>
    </source>
</evidence>
<feature type="compositionally biased region" description="Low complexity" evidence="12">
    <location>
        <begin position="137"/>
        <end position="149"/>
    </location>
</feature>
<evidence type="ECO:0000313" key="15">
    <source>
        <dbReference type="Proteomes" id="UP000515154"/>
    </source>
</evidence>
<dbReference type="PROSITE" id="PS50865">
    <property type="entry name" value="ZF_MYND_2"/>
    <property type="match status" value="1"/>
</dbReference>
<dbReference type="SUPFAM" id="SSF144232">
    <property type="entry name" value="HIT/MYND zinc finger-like"/>
    <property type="match status" value="1"/>
</dbReference>
<dbReference type="PANTHER" id="PTHR12907">
    <property type="entry name" value="EGL NINE HOMOLOG-RELATED"/>
    <property type="match status" value="1"/>
</dbReference>
<dbReference type="RefSeq" id="XP_036363474.1">
    <property type="nucleotide sequence ID" value="XM_036507581.1"/>
</dbReference>
<dbReference type="PROSITE" id="PS01360">
    <property type="entry name" value="ZF_MYND_1"/>
    <property type="match status" value="1"/>
</dbReference>
<dbReference type="Proteomes" id="UP000515154">
    <property type="component" value="Linkage group LG11"/>
</dbReference>
<keyword evidence="8" id="KW-0408">Iron</keyword>
<dbReference type="PROSITE" id="PS51471">
    <property type="entry name" value="FE2OG_OXY"/>
    <property type="match status" value="1"/>
</dbReference>
<keyword evidence="2" id="KW-0479">Metal-binding</keyword>
<evidence type="ECO:0000256" key="1">
    <source>
        <dbReference type="ARBA" id="ARBA00001961"/>
    </source>
</evidence>
<evidence type="ECO:0000256" key="10">
    <source>
        <dbReference type="ARBA" id="ARBA00049134"/>
    </source>
</evidence>
<feature type="compositionally biased region" description="Polar residues" evidence="12">
    <location>
        <begin position="150"/>
        <end position="172"/>
    </location>
</feature>
<comment type="catalytic activity">
    <reaction evidence="10">
        <text>L-prolyl-[hypoxia-inducible factor alpha subunit] + 2-oxoglutarate + O2 = trans-4-hydroxy-L-prolyl-[hypoxia-inducible factor alpha subunit] + succinate + CO2</text>
        <dbReference type="Rhea" id="RHEA:48400"/>
        <dbReference type="Rhea" id="RHEA-COMP:12093"/>
        <dbReference type="Rhea" id="RHEA-COMP:12094"/>
        <dbReference type="ChEBI" id="CHEBI:15379"/>
        <dbReference type="ChEBI" id="CHEBI:16526"/>
        <dbReference type="ChEBI" id="CHEBI:16810"/>
        <dbReference type="ChEBI" id="CHEBI:30031"/>
        <dbReference type="ChEBI" id="CHEBI:50342"/>
        <dbReference type="ChEBI" id="CHEBI:61965"/>
        <dbReference type="EC" id="1.14.11.29"/>
    </reaction>
</comment>